<gene>
    <name evidence="3" type="ORF">S06H3_25551</name>
</gene>
<dbReference type="InterPro" id="IPR036291">
    <property type="entry name" value="NAD(P)-bd_dom_sf"/>
</dbReference>
<feature type="non-terminal residue" evidence="3">
    <location>
        <position position="207"/>
    </location>
</feature>
<protein>
    <recommendedName>
        <fullName evidence="2">Polysaccharide biosynthesis protein CapD-like domain-containing protein</fullName>
    </recommendedName>
</protein>
<dbReference type="SUPFAM" id="SSF51735">
    <property type="entry name" value="NAD(P)-binding Rossmann-fold domains"/>
    <property type="match status" value="1"/>
</dbReference>
<comment type="caution">
    <text evidence="3">The sequence shown here is derived from an EMBL/GenBank/DDBJ whole genome shotgun (WGS) entry which is preliminary data.</text>
</comment>
<dbReference type="Gene3D" id="3.40.50.720">
    <property type="entry name" value="NAD(P)-binding Rossmann-like Domain"/>
    <property type="match status" value="1"/>
</dbReference>
<reference evidence="3" key="1">
    <citation type="journal article" date="2014" name="Front. Microbiol.">
        <title>High frequency of phylogenetically diverse reductive dehalogenase-homologous genes in deep subseafloor sedimentary metagenomes.</title>
        <authorList>
            <person name="Kawai M."/>
            <person name="Futagami T."/>
            <person name="Toyoda A."/>
            <person name="Takaki Y."/>
            <person name="Nishi S."/>
            <person name="Hori S."/>
            <person name="Arai W."/>
            <person name="Tsubouchi T."/>
            <person name="Morono Y."/>
            <person name="Uchiyama I."/>
            <person name="Ito T."/>
            <person name="Fujiyama A."/>
            <person name="Inagaki F."/>
            <person name="Takami H."/>
        </authorList>
    </citation>
    <scope>NUCLEOTIDE SEQUENCE</scope>
    <source>
        <strain evidence="3">Expedition CK06-06</strain>
    </source>
</reference>
<dbReference type="Pfam" id="PF02719">
    <property type="entry name" value="Polysacc_synt_2"/>
    <property type="match status" value="1"/>
</dbReference>
<sequence length="207" mass="23836">MFDDETILVTGGAGSIGSQLVRKLLEYPVRSIRVFDNDEYGLFLLNRRLKDERLRLLLGNVIDRERVKLALRGVDIVYHLAAVKNIEISEFNCPQCVRANVDGTINLVECALESRPRRFLFCSSDKAVEYTLLYGATKFLGERITLWAHRVQDDTVFSVVRFPNVKETRGNVFEVFEEQKRRGEPLTLTDPEMRRYVMGADEVVDFI</sequence>
<dbReference type="InterPro" id="IPR003869">
    <property type="entry name" value="Polysac_CapD-like"/>
</dbReference>
<feature type="domain" description="Polysaccharide biosynthesis protein CapD-like" evidence="2">
    <location>
        <begin position="7"/>
        <end position="207"/>
    </location>
</feature>
<evidence type="ECO:0000259" key="2">
    <source>
        <dbReference type="Pfam" id="PF02719"/>
    </source>
</evidence>
<dbReference type="EMBL" id="BARV01014716">
    <property type="protein sequence ID" value="GAI22322.1"/>
    <property type="molecule type" value="Genomic_DNA"/>
</dbReference>
<proteinExistence type="inferred from homology"/>
<name>X1LSG5_9ZZZZ</name>
<organism evidence="3">
    <name type="scientific">marine sediment metagenome</name>
    <dbReference type="NCBI Taxonomy" id="412755"/>
    <lineage>
        <taxon>unclassified sequences</taxon>
        <taxon>metagenomes</taxon>
        <taxon>ecological metagenomes</taxon>
    </lineage>
</organism>
<accession>X1LSG5</accession>
<evidence type="ECO:0000256" key="1">
    <source>
        <dbReference type="ARBA" id="ARBA00007430"/>
    </source>
</evidence>
<dbReference type="AlphaFoldDB" id="X1LSG5"/>
<comment type="similarity">
    <text evidence="1">Belongs to the polysaccharide synthase family.</text>
</comment>
<dbReference type="PANTHER" id="PTHR43318">
    <property type="entry name" value="UDP-N-ACETYLGLUCOSAMINE 4,6-DEHYDRATASE"/>
    <property type="match status" value="1"/>
</dbReference>
<dbReference type="PANTHER" id="PTHR43318:SF2">
    <property type="entry name" value="UDP-N-ACETYLGLUCOSAMINE 4,6-DEHYDRATASE (INVERTING)"/>
    <property type="match status" value="1"/>
</dbReference>
<evidence type="ECO:0000313" key="3">
    <source>
        <dbReference type="EMBL" id="GAI22322.1"/>
    </source>
</evidence>
<dbReference type="InterPro" id="IPR051203">
    <property type="entry name" value="Polysaccharide_Synthase-Rel"/>
</dbReference>